<keyword evidence="3" id="KW-1185">Reference proteome</keyword>
<evidence type="ECO:0000313" key="3">
    <source>
        <dbReference type="Proteomes" id="UP000838756"/>
    </source>
</evidence>
<evidence type="ECO:0000313" key="2">
    <source>
        <dbReference type="EMBL" id="CAH2210979.1"/>
    </source>
</evidence>
<feature type="region of interest" description="Disordered" evidence="1">
    <location>
        <begin position="1"/>
        <end position="31"/>
    </location>
</feature>
<dbReference type="AlphaFoldDB" id="A0A8S4QJT8"/>
<feature type="non-terminal residue" evidence="2">
    <location>
        <position position="1"/>
    </location>
</feature>
<accession>A0A8S4QJT8</accession>
<dbReference type="OrthoDB" id="10620787at2759"/>
<name>A0A8S4QJT8_9NEOP</name>
<gene>
    <name evidence="2" type="primary">jg20075</name>
    <name evidence="2" type="ORF">PAEG_LOCUS2828</name>
</gene>
<comment type="caution">
    <text evidence="2">The sequence shown here is derived from an EMBL/GenBank/DDBJ whole genome shotgun (WGS) entry which is preliminary data.</text>
</comment>
<evidence type="ECO:0000256" key="1">
    <source>
        <dbReference type="SAM" id="MobiDB-lite"/>
    </source>
</evidence>
<feature type="compositionally biased region" description="Polar residues" evidence="1">
    <location>
        <begin position="1"/>
        <end position="14"/>
    </location>
</feature>
<reference evidence="2" key="1">
    <citation type="submission" date="2022-03" db="EMBL/GenBank/DDBJ databases">
        <authorList>
            <person name="Lindestad O."/>
        </authorList>
    </citation>
    <scope>NUCLEOTIDE SEQUENCE</scope>
</reference>
<dbReference type="EMBL" id="CAKXAJ010008853">
    <property type="protein sequence ID" value="CAH2210979.1"/>
    <property type="molecule type" value="Genomic_DNA"/>
</dbReference>
<organism evidence="2 3">
    <name type="scientific">Pararge aegeria aegeria</name>
    <dbReference type="NCBI Taxonomy" id="348720"/>
    <lineage>
        <taxon>Eukaryota</taxon>
        <taxon>Metazoa</taxon>
        <taxon>Ecdysozoa</taxon>
        <taxon>Arthropoda</taxon>
        <taxon>Hexapoda</taxon>
        <taxon>Insecta</taxon>
        <taxon>Pterygota</taxon>
        <taxon>Neoptera</taxon>
        <taxon>Endopterygota</taxon>
        <taxon>Lepidoptera</taxon>
        <taxon>Glossata</taxon>
        <taxon>Ditrysia</taxon>
        <taxon>Papilionoidea</taxon>
        <taxon>Nymphalidae</taxon>
        <taxon>Satyrinae</taxon>
        <taxon>Satyrini</taxon>
        <taxon>Parargina</taxon>
        <taxon>Pararge</taxon>
    </lineage>
</organism>
<dbReference type="Proteomes" id="UP000838756">
    <property type="component" value="Unassembled WGS sequence"/>
</dbReference>
<proteinExistence type="predicted"/>
<sequence length="142" mass="16182">SQGIHSTPEFQNLANPAVREGSRSPSASLPCVNTKPEYQTKYLEVSGLAHEPLLDELLRVLAEAQEEFAVGLQLVDRVHLRRSKAMGVGERRKRSVAIMEMQSIWSYFITRDYRIVSLHDNSNHIRQKAQLTHTNLNFRISV</sequence>
<protein>
    <submittedName>
        <fullName evidence="2">Jg20075 protein</fullName>
    </submittedName>
</protein>